<dbReference type="PANTHER" id="PTHR33490:SF7">
    <property type="entry name" value="BLR2979 PROTEIN"/>
    <property type="match status" value="1"/>
</dbReference>
<dbReference type="AlphaFoldDB" id="A0A159Z4P0"/>
<name>A0A159Z4P0_9RHOB</name>
<dbReference type="InterPro" id="IPR038765">
    <property type="entry name" value="Papain-like_cys_pep_sf"/>
</dbReference>
<reference evidence="2 3" key="1">
    <citation type="submission" date="2015-09" db="EMBL/GenBank/DDBJ databases">
        <title>Complete genome sequence of Defluviimonas alba cai42t isolated from an oilfield in Xinjiang.</title>
        <authorList>
            <person name="Geng S."/>
            <person name="Pan X."/>
            <person name="Wu X."/>
        </authorList>
    </citation>
    <scope>NUCLEOTIDE SEQUENCE [LARGE SCALE GENOMIC DNA]</scope>
    <source>
        <strain evidence="3">cai42</strain>
    </source>
</reference>
<dbReference type="InterPro" id="IPR002931">
    <property type="entry name" value="Transglutaminase-like"/>
</dbReference>
<sequence length="292" mass="31284">MLYDITASIDYAYNQPSGLGRTLLRLLPVTVPGAQRLIAGALTTAPVAAERIDRLDFFGNPVTEVAFRDATRSASFRVQARVERIAQAPALDLSPPLKRLAEELYDYDDLGPAAPHHFLGPSERVRPTAAMTAYARDHLARGATTLAVVQALGGALYRDMRFDATATTVDTDPSEAFAARHGVCQDFSHIMIACLRGIGIPAGYVSGYLRTSPPEGEERLAGADAMHAWVRAWCGVEGGWVEFDPTNDLMVGSDHIVVAVGRDYDDVAPVKGVLRTAGRSASGHSVDVIPLG</sequence>
<dbReference type="Proteomes" id="UP000076128">
    <property type="component" value="Chromosome"/>
</dbReference>
<dbReference type="SUPFAM" id="SSF54001">
    <property type="entry name" value="Cysteine proteinases"/>
    <property type="match status" value="1"/>
</dbReference>
<dbReference type="Gene3D" id="3.10.620.30">
    <property type="match status" value="1"/>
</dbReference>
<evidence type="ECO:0000259" key="1">
    <source>
        <dbReference type="SMART" id="SM00460"/>
    </source>
</evidence>
<dbReference type="STRING" id="1335048.AKL17_2943"/>
<dbReference type="Pfam" id="PF08379">
    <property type="entry name" value="Bact_transglu_N"/>
    <property type="match status" value="1"/>
</dbReference>
<gene>
    <name evidence="2" type="ORF">AKL17_2943</name>
</gene>
<dbReference type="EMBL" id="CP012661">
    <property type="protein sequence ID" value="AMY70177.1"/>
    <property type="molecule type" value="Genomic_DNA"/>
</dbReference>
<accession>A0A159Z4P0</accession>
<dbReference type="OrthoDB" id="9804023at2"/>
<dbReference type="InterPro" id="IPR013589">
    <property type="entry name" value="Bac_transglu_N"/>
</dbReference>
<feature type="domain" description="Transglutaminase-like" evidence="1">
    <location>
        <begin position="176"/>
        <end position="247"/>
    </location>
</feature>
<dbReference type="Pfam" id="PF01841">
    <property type="entry name" value="Transglut_core"/>
    <property type="match status" value="1"/>
</dbReference>
<evidence type="ECO:0000313" key="2">
    <source>
        <dbReference type="EMBL" id="AMY70177.1"/>
    </source>
</evidence>
<dbReference type="PANTHER" id="PTHR33490">
    <property type="entry name" value="BLR5614 PROTEIN-RELATED"/>
    <property type="match status" value="1"/>
</dbReference>
<dbReference type="SMART" id="SM00460">
    <property type="entry name" value="TGc"/>
    <property type="match status" value="1"/>
</dbReference>
<protein>
    <submittedName>
        <fullName evidence="2">Bacterial transglutaminase domain family protein</fullName>
    </submittedName>
</protein>
<evidence type="ECO:0000313" key="3">
    <source>
        <dbReference type="Proteomes" id="UP000076128"/>
    </source>
</evidence>
<proteinExistence type="predicted"/>
<dbReference type="PATRIC" id="fig|1335048.3.peg.3058"/>
<keyword evidence="3" id="KW-1185">Reference proteome</keyword>
<organism evidence="2 3">
    <name type="scientific">Frigidibacter mobilis</name>
    <dbReference type="NCBI Taxonomy" id="1335048"/>
    <lineage>
        <taxon>Bacteria</taxon>
        <taxon>Pseudomonadati</taxon>
        <taxon>Pseudomonadota</taxon>
        <taxon>Alphaproteobacteria</taxon>
        <taxon>Rhodobacterales</taxon>
        <taxon>Paracoccaceae</taxon>
        <taxon>Frigidibacter</taxon>
    </lineage>
</organism>
<dbReference type="KEGG" id="daa:AKL17_2943"/>
<dbReference type="RefSeq" id="WP_066814317.1">
    <property type="nucleotide sequence ID" value="NZ_CP012661.1"/>
</dbReference>